<dbReference type="SMART" id="SM00052">
    <property type="entry name" value="EAL"/>
    <property type="match status" value="1"/>
</dbReference>
<comment type="subcellular location">
    <subcellularLocation>
        <location evidence="2">Cell inner membrane</location>
    </subcellularLocation>
</comment>
<dbReference type="PANTHER" id="PTHR44757">
    <property type="entry name" value="DIGUANYLATE CYCLASE DGCP"/>
    <property type="match status" value="1"/>
</dbReference>
<evidence type="ECO:0000256" key="1">
    <source>
        <dbReference type="ARBA" id="ARBA00001946"/>
    </source>
</evidence>
<accession>A0A4R1PQC1</accession>
<dbReference type="InterPro" id="IPR043128">
    <property type="entry name" value="Rev_trsase/Diguanyl_cyclase"/>
</dbReference>
<protein>
    <submittedName>
        <fullName evidence="7">PAS domain S-box-containing protein/diguanylate cyclase (GGDEF)-like protein</fullName>
    </submittedName>
</protein>
<organism evidence="7 8">
    <name type="scientific">Azotobacter chroococcum</name>
    <dbReference type="NCBI Taxonomy" id="353"/>
    <lineage>
        <taxon>Bacteria</taxon>
        <taxon>Pseudomonadati</taxon>
        <taxon>Pseudomonadota</taxon>
        <taxon>Gammaproteobacteria</taxon>
        <taxon>Pseudomonadales</taxon>
        <taxon>Pseudomonadaceae</taxon>
        <taxon>Azotobacter</taxon>
    </lineage>
</organism>
<dbReference type="Gene3D" id="3.30.70.270">
    <property type="match status" value="1"/>
</dbReference>
<name>A0A4R1PQC1_9GAMM</name>
<dbReference type="NCBIfam" id="TIGR00229">
    <property type="entry name" value="sensory_box"/>
    <property type="match status" value="1"/>
</dbReference>
<comment type="caution">
    <text evidence="7">The sequence shown here is derived from an EMBL/GenBank/DDBJ whole genome shotgun (WGS) entry which is preliminary data.</text>
</comment>
<dbReference type="NCBIfam" id="TIGR00254">
    <property type="entry name" value="GGDEF"/>
    <property type="match status" value="1"/>
</dbReference>
<keyword evidence="3" id="KW-0808">Transferase</keyword>
<dbReference type="SMART" id="SM00086">
    <property type="entry name" value="PAC"/>
    <property type="match status" value="1"/>
</dbReference>
<dbReference type="Gene3D" id="3.30.450.20">
    <property type="entry name" value="PAS domain"/>
    <property type="match status" value="1"/>
</dbReference>
<dbReference type="Pfam" id="PF00990">
    <property type="entry name" value="GGDEF"/>
    <property type="match status" value="1"/>
</dbReference>
<dbReference type="SUPFAM" id="SSF55073">
    <property type="entry name" value="Nucleotide cyclase"/>
    <property type="match status" value="1"/>
</dbReference>
<dbReference type="InterPro" id="IPR000700">
    <property type="entry name" value="PAS-assoc_C"/>
</dbReference>
<keyword evidence="3" id="KW-0418">Kinase</keyword>
<dbReference type="RefSeq" id="WP_131300035.1">
    <property type="nucleotide sequence ID" value="NZ_JBHLST010000048.1"/>
</dbReference>
<proteinExistence type="predicted"/>
<dbReference type="InterPro" id="IPR029787">
    <property type="entry name" value="Nucleotide_cyclase"/>
</dbReference>
<evidence type="ECO:0000259" key="6">
    <source>
        <dbReference type="PROSITE" id="PS50887"/>
    </source>
</evidence>
<dbReference type="CDD" id="cd01948">
    <property type="entry name" value="EAL"/>
    <property type="match status" value="1"/>
</dbReference>
<evidence type="ECO:0000259" key="5">
    <source>
        <dbReference type="PROSITE" id="PS50883"/>
    </source>
</evidence>
<sequence length="587" mass="65534">MKQQSSPSSQASAERMELLAALEQAMAIAEFSPDGRILRANGKYRQLFGYTAEAIVKRRHQQLCAPDPANRHDFDGLWAGLGRGQSANGRYPYTRADGRRLWLEATYVPILGADGQLKRIVQIATDVSAQAEREEAERQRCRLLTLEREESHNRIRQMAFYDALTGLPNRSLLLVQAGQAIARARRSRTALNVLFFDLDRFKQVNDTLGHPAGDALLRIVAQRLRGELRATDIVGRLSGDEFVVVLTDCDPRQTTETLKRIQRQLSAPCQIAGATLTPSASIGISQFPDNGEDMETLLHYADLAMYQAKGNGRGQFSFFSEELNRQAQERRTLEVALREALQQQLLQLHYQPQVDLKSGRLCGVEALARWAHPQLGSIPPGRFIPLAAECGLAGELDRWALAEACRQLAAWRSAGLEVATVSVNLSPYSFHNIELPRQIADTLQRHALQPADLNLEITQDVLRSGNPNSLKTLHAVQAMDIGLTVDDFGTGYSCLGYLRHLPVRALKLDRSFVRDLEHDEITRALTEAAMRIGDSLRIAVFAEGVENEEQRRLLTHRGYQVAQGFLLSRPLSAEQLAAWLKERQPAE</sequence>
<feature type="domain" description="GGDEF" evidence="6">
    <location>
        <begin position="189"/>
        <end position="321"/>
    </location>
</feature>
<dbReference type="Pfam" id="PF00563">
    <property type="entry name" value="EAL"/>
    <property type="match status" value="1"/>
</dbReference>
<gene>
    <name evidence="7" type="ORF">EV691_103112</name>
</gene>
<dbReference type="AlphaFoldDB" id="A0A4R1PQC1"/>
<dbReference type="GO" id="GO:0016301">
    <property type="term" value="F:kinase activity"/>
    <property type="evidence" value="ECO:0007669"/>
    <property type="project" value="UniProtKB-KW"/>
</dbReference>
<dbReference type="PROSITE" id="PS50887">
    <property type="entry name" value="GGDEF"/>
    <property type="match status" value="1"/>
</dbReference>
<dbReference type="Pfam" id="PF08448">
    <property type="entry name" value="PAS_4"/>
    <property type="match status" value="1"/>
</dbReference>
<dbReference type="PROSITE" id="PS50113">
    <property type="entry name" value="PAC"/>
    <property type="match status" value="1"/>
</dbReference>
<dbReference type="InterPro" id="IPR000014">
    <property type="entry name" value="PAS"/>
</dbReference>
<reference evidence="7 8" key="1">
    <citation type="submission" date="2019-03" db="EMBL/GenBank/DDBJ databases">
        <title>Genomic Encyclopedia of Type Strains, Phase IV (KMG-IV): sequencing the most valuable type-strain genomes for metagenomic binning, comparative biology and taxonomic classification.</title>
        <authorList>
            <person name="Goeker M."/>
        </authorList>
    </citation>
    <scope>NUCLEOTIDE SEQUENCE [LARGE SCALE GENOMIC DNA]</scope>
    <source>
        <strain evidence="7 8">DSM 2286</strain>
    </source>
</reference>
<dbReference type="EMBL" id="SMMU01000003">
    <property type="protein sequence ID" value="TCL33743.1"/>
    <property type="molecule type" value="Genomic_DNA"/>
</dbReference>
<comment type="cofactor">
    <cofactor evidence="1">
        <name>Mg(2+)</name>
        <dbReference type="ChEBI" id="CHEBI:18420"/>
    </cofactor>
</comment>
<dbReference type="SUPFAM" id="SSF55785">
    <property type="entry name" value="PYP-like sensor domain (PAS domain)"/>
    <property type="match status" value="1"/>
</dbReference>
<dbReference type="PANTHER" id="PTHR44757:SF2">
    <property type="entry name" value="BIOFILM ARCHITECTURE MAINTENANCE PROTEIN MBAA"/>
    <property type="match status" value="1"/>
</dbReference>
<dbReference type="InterPro" id="IPR001610">
    <property type="entry name" value="PAC"/>
</dbReference>
<dbReference type="InterPro" id="IPR013656">
    <property type="entry name" value="PAS_4"/>
</dbReference>
<feature type="domain" description="PAC" evidence="4">
    <location>
        <begin position="87"/>
        <end position="139"/>
    </location>
</feature>
<evidence type="ECO:0000259" key="4">
    <source>
        <dbReference type="PROSITE" id="PS50113"/>
    </source>
</evidence>
<dbReference type="GO" id="GO:0005886">
    <property type="term" value="C:plasma membrane"/>
    <property type="evidence" value="ECO:0007669"/>
    <property type="project" value="UniProtKB-SubCell"/>
</dbReference>
<dbReference type="InterPro" id="IPR035965">
    <property type="entry name" value="PAS-like_dom_sf"/>
</dbReference>
<evidence type="ECO:0000256" key="2">
    <source>
        <dbReference type="ARBA" id="ARBA00004533"/>
    </source>
</evidence>
<dbReference type="InterPro" id="IPR035919">
    <property type="entry name" value="EAL_sf"/>
</dbReference>
<dbReference type="Proteomes" id="UP000295169">
    <property type="component" value="Unassembled WGS sequence"/>
</dbReference>
<evidence type="ECO:0000256" key="3">
    <source>
        <dbReference type="ARBA" id="ARBA00022777"/>
    </source>
</evidence>
<dbReference type="InterPro" id="IPR000160">
    <property type="entry name" value="GGDEF_dom"/>
</dbReference>
<dbReference type="Gene3D" id="3.20.20.450">
    <property type="entry name" value="EAL domain"/>
    <property type="match status" value="1"/>
</dbReference>
<dbReference type="InterPro" id="IPR001633">
    <property type="entry name" value="EAL_dom"/>
</dbReference>
<feature type="domain" description="EAL" evidence="5">
    <location>
        <begin position="330"/>
        <end position="584"/>
    </location>
</feature>
<dbReference type="CDD" id="cd01949">
    <property type="entry name" value="GGDEF"/>
    <property type="match status" value="1"/>
</dbReference>
<dbReference type="InterPro" id="IPR052155">
    <property type="entry name" value="Biofilm_reg_signaling"/>
</dbReference>
<evidence type="ECO:0000313" key="7">
    <source>
        <dbReference type="EMBL" id="TCL33743.1"/>
    </source>
</evidence>
<dbReference type="FunFam" id="3.30.70.270:FF:000001">
    <property type="entry name" value="Diguanylate cyclase domain protein"/>
    <property type="match status" value="1"/>
</dbReference>
<evidence type="ECO:0000313" key="8">
    <source>
        <dbReference type="Proteomes" id="UP000295169"/>
    </source>
</evidence>
<dbReference type="CDD" id="cd00130">
    <property type="entry name" value="PAS"/>
    <property type="match status" value="1"/>
</dbReference>
<dbReference type="SUPFAM" id="SSF141868">
    <property type="entry name" value="EAL domain-like"/>
    <property type="match status" value="1"/>
</dbReference>
<dbReference type="SMART" id="SM00267">
    <property type="entry name" value="GGDEF"/>
    <property type="match status" value="1"/>
</dbReference>
<dbReference type="PROSITE" id="PS50883">
    <property type="entry name" value="EAL"/>
    <property type="match status" value="1"/>
</dbReference>